<dbReference type="SUPFAM" id="SSF63380">
    <property type="entry name" value="Riboflavin synthase domain-like"/>
    <property type="match status" value="1"/>
</dbReference>
<keyword evidence="5" id="KW-0812">Transmembrane</keyword>
<dbReference type="InterPro" id="IPR001709">
    <property type="entry name" value="Flavoprot_Pyr_Nucl_cyt_Rdtase"/>
</dbReference>
<dbReference type="Pfam" id="PF00258">
    <property type="entry name" value="Flavodoxin_1"/>
    <property type="match status" value="1"/>
</dbReference>
<keyword evidence="3" id="KW-0813">Transport</keyword>
<evidence type="ECO:0000313" key="8">
    <source>
        <dbReference type="EMBL" id="MCB5362757.1"/>
    </source>
</evidence>
<dbReference type="Gene3D" id="3.40.50.80">
    <property type="entry name" value="Nucleotide-binding domain of ferredoxin-NADP reductase (FNR) module"/>
    <property type="match status" value="1"/>
</dbReference>
<evidence type="ECO:0000259" key="7">
    <source>
        <dbReference type="PROSITE" id="PS51384"/>
    </source>
</evidence>
<dbReference type="InterPro" id="IPR001094">
    <property type="entry name" value="Flavdoxin-like"/>
</dbReference>
<dbReference type="InterPro" id="IPR017927">
    <property type="entry name" value="FAD-bd_FR_type"/>
</dbReference>
<dbReference type="PRINTS" id="PR00371">
    <property type="entry name" value="FPNCR"/>
</dbReference>
<dbReference type="Proteomes" id="UP000776983">
    <property type="component" value="Unassembled WGS sequence"/>
</dbReference>
<proteinExistence type="predicted"/>
<dbReference type="InterPro" id="IPR008254">
    <property type="entry name" value="Flavodoxin/NO_synth"/>
</dbReference>
<keyword evidence="3" id="KW-0249">Electron transport</keyword>
<dbReference type="InterPro" id="IPR001433">
    <property type="entry name" value="OxRdtase_FAD/NAD-bd"/>
</dbReference>
<organism evidence="8 9">
    <name type="scientific">Mesopusillimonas faecipullorum</name>
    <dbReference type="NCBI Taxonomy" id="2755040"/>
    <lineage>
        <taxon>Bacteria</taxon>
        <taxon>Pseudomonadati</taxon>
        <taxon>Pseudomonadota</taxon>
        <taxon>Betaproteobacteria</taxon>
        <taxon>Burkholderiales</taxon>
        <taxon>Alcaligenaceae</taxon>
        <taxon>Mesopusillimonas</taxon>
    </lineage>
</organism>
<dbReference type="PROSITE" id="PS50902">
    <property type="entry name" value="FLAVODOXIN_LIKE"/>
    <property type="match status" value="1"/>
</dbReference>
<gene>
    <name evidence="8" type="ORF">H0484_03175</name>
</gene>
<keyword evidence="5" id="KW-0472">Membrane</keyword>
<evidence type="ECO:0000256" key="3">
    <source>
        <dbReference type="ARBA" id="ARBA00022982"/>
    </source>
</evidence>
<dbReference type="RefSeq" id="WP_226952980.1">
    <property type="nucleotide sequence ID" value="NZ_JACDXW010000001.1"/>
</dbReference>
<dbReference type="SUPFAM" id="SSF52343">
    <property type="entry name" value="Ferredoxin reductase-like, C-terminal NADP-linked domain"/>
    <property type="match status" value="1"/>
</dbReference>
<dbReference type="InterPro" id="IPR029039">
    <property type="entry name" value="Flavoprotein-like_sf"/>
</dbReference>
<evidence type="ECO:0000256" key="1">
    <source>
        <dbReference type="ARBA" id="ARBA00022630"/>
    </source>
</evidence>
<dbReference type="InterPro" id="IPR039261">
    <property type="entry name" value="FNR_nucleotide-bd"/>
</dbReference>
<dbReference type="EMBL" id="JACDXW010000001">
    <property type="protein sequence ID" value="MCB5362757.1"/>
    <property type="molecule type" value="Genomic_DNA"/>
</dbReference>
<evidence type="ECO:0000256" key="2">
    <source>
        <dbReference type="ARBA" id="ARBA00022643"/>
    </source>
</evidence>
<evidence type="ECO:0000313" key="9">
    <source>
        <dbReference type="Proteomes" id="UP000776983"/>
    </source>
</evidence>
<sequence length="443" mass="49566">MNTPLLTTGLLIAAWLVLVWFTVWRPARLRHEQRREREAALTPERIAVIYASQGGTATELAERTAASLGARALVIPLNELEPASLARFGTALFVVSTYGEGDPPDMAQGFYRQALQWQTTAGLTSLRFGMLALGDSSYQQFCGFGRQMQEWLSSQGAQPLFETVQVDRLDEAALQQWQTHLNQHFQAQSWQDIPATPWRLVQRSQLNPGSQGAPCYELLLECQAPESASWEAGDIAQIAIGDSGQQRDYSIASTPSEGRLRLLVRQQQQADGSPGLGSYWLTQSLALGGELQLHLRRNAQFHLSTDDRPAIFIGNGTGLAGLRALIQTRHERGQKANWLLFGERQRACDFFWQDILTQWLAQGTLEKLDLAFSRDQAEKRYVHHALREATAQLKDWVARGAVLYVCGSREGMAQDVDQALRDILGAHGYEDLLKRGGYRRDVY</sequence>
<dbReference type="PRINTS" id="PR00369">
    <property type="entry name" value="FLAVODOXIN"/>
</dbReference>
<evidence type="ECO:0000256" key="5">
    <source>
        <dbReference type="SAM" id="Phobius"/>
    </source>
</evidence>
<protein>
    <recommendedName>
        <fullName evidence="4">NADPH--hemoprotein reductase</fullName>
        <ecNumber evidence="4">1.6.2.4</ecNumber>
    </recommendedName>
</protein>
<name>A0ABS8C9Q8_9BURK</name>
<dbReference type="PROSITE" id="PS51384">
    <property type="entry name" value="FAD_FR"/>
    <property type="match status" value="1"/>
</dbReference>
<feature type="domain" description="Flavodoxin-like" evidence="6">
    <location>
        <begin position="46"/>
        <end position="182"/>
    </location>
</feature>
<feature type="transmembrane region" description="Helical" evidence="5">
    <location>
        <begin position="6"/>
        <end position="27"/>
    </location>
</feature>
<dbReference type="SUPFAM" id="SSF52218">
    <property type="entry name" value="Flavoproteins"/>
    <property type="match status" value="1"/>
</dbReference>
<accession>A0ABS8C9Q8</accession>
<comment type="caution">
    <text evidence="8">The sequence shown here is derived from an EMBL/GenBank/DDBJ whole genome shotgun (WGS) entry which is preliminary data.</text>
</comment>
<feature type="domain" description="FAD-binding FR-type" evidence="7">
    <location>
        <begin position="193"/>
        <end position="304"/>
    </location>
</feature>
<keyword evidence="1" id="KW-0285">Flavoprotein</keyword>
<keyword evidence="2" id="KW-0288">FMN</keyword>
<dbReference type="PANTHER" id="PTHR19384">
    <property type="entry name" value="NITRIC OXIDE SYNTHASE-RELATED"/>
    <property type="match status" value="1"/>
</dbReference>
<evidence type="ECO:0000256" key="4">
    <source>
        <dbReference type="ARBA" id="ARBA00023797"/>
    </source>
</evidence>
<dbReference type="Gene3D" id="2.40.30.10">
    <property type="entry name" value="Translation factors"/>
    <property type="match status" value="1"/>
</dbReference>
<reference evidence="8 9" key="1">
    <citation type="submission" date="2020-07" db="EMBL/GenBank/DDBJ databases">
        <title>Pusillimonas sp. nov., isolated from poultry manure in Taiwan.</title>
        <authorList>
            <person name="Lin S.-Y."/>
            <person name="Tang Y.-S."/>
            <person name="Young C.-C."/>
        </authorList>
    </citation>
    <scope>NUCLEOTIDE SEQUENCE [LARGE SCALE GENOMIC DNA]</scope>
    <source>
        <strain evidence="8 9">CC-YST705</strain>
    </source>
</reference>
<dbReference type="EC" id="1.6.2.4" evidence="4"/>
<dbReference type="InterPro" id="IPR017938">
    <property type="entry name" value="Riboflavin_synthase-like_b-brl"/>
</dbReference>
<dbReference type="CDD" id="cd06200">
    <property type="entry name" value="SiR_like1"/>
    <property type="match status" value="1"/>
</dbReference>
<evidence type="ECO:0000259" key="6">
    <source>
        <dbReference type="PROSITE" id="PS50902"/>
    </source>
</evidence>
<dbReference type="Pfam" id="PF00175">
    <property type="entry name" value="NAD_binding_1"/>
    <property type="match status" value="1"/>
</dbReference>
<keyword evidence="9" id="KW-1185">Reference proteome</keyword>
<dbReference type="PANTHER" id="PTHR19384:SF17">
    <property type="entry name" value="NADPH--CYTOCHROME P450 REDUCTASE"/>
    <property type="match status" value="1"/>
</dbReference>
<keyword evidence="5" id="KW-1133">Transmembrane helix</keyword>
<dbReference type="Gene3D" id="3.40.50.360">
    <property type="match status" value="1"/>
</dbReference>